<dbReference type="OrthoDB" id="9791689at2"/>
<dbReference type="InterPro" id="IPR002938">
    <property type="entry name" value="FAD-bd"/>
</dbReference>
<dbReference type="KEGG" id="ssua:FPZ54_04985"/>
<keyword evidence="1" id="KW-0560">Oxidoreductase</keyword>
<accession>A0A518RDB6</accession>
<dbReference type="GO" id="GO:0016491">
    <property type="term" value="F:oxidoreductase activity"/>
    <property type="evidence" value="ECO:0007669"/>
    <property type="project" value="UniProtKB-KW"/>
</dbReference>
<dbReference type="GO" id="GO:0071949">
    <property type="term" value="F:FAD binding"/>
    <property type="evidence" value="ECO:0007669"/>
    <property type="project" value="InterPro"/>
</dbReference>
<keyword evidence="4" id="KW-1185">Reference proteome</keyword>
<dbReference type="AlphaFoldDB" id="A0A518RDB6"/>
<protein>
    <submittedName>
        <fullName evidence="3">FAD-dependent oxidoreductase</fullName>
    </submittedName>
</protein>
<dbReference type="InterPro" id="IPR050631">
    <property type="entry name" value="PheA/TfdB_FAD_monoxygenase"/>
</dbReference>
<dbReference type="InterPro" id="IPR036188">
    <property type="entry name" value="FAD/NAD-bd_sf"/>
</dbReference>
<dbReference type="Pfam" id="PF01494">
    <property type="entry name" value="FAD_binding_3"/>
    <property type="match status" value="1"/>
</dbReference>
<evidence type="ECO:0000256" key="1">
    <source>
        <dbReference type="ARBA" id="ARBA00023002"/>
    </source>
</evidence>
<reference evidence="3 4" key="1">
    <citation type="submission" date="2019-07" db="EMBL/GenBank/DDBJ databases">
        <title>Sphingomonas alkalisoli sp. nov., isolated from rhizosphere soil of Suaedae salsa.</title>
        <authorList>
            <person name="Zhang H."/>
            <person name="Xu L."/>
            <person name="Zhang J.-X."/>
            <person name="Sun J.-Q."/>
        </authorList>
    </citation>
    <scope>NUCLEOTIDE SEQUENCE [LARGE SCALE GENOMIC DNA]</scope>
    <source>
        <strain evidence="3 4">XS-10</strain>
    </source>
</reference>
<evidence type="ECO:0000313" key="4">
    <source>
        <dbReference type="Proteomes" id="UP000318055"/>
    </source>
</evidence>
<dbReference type="RefSeq" id="WP_145845460.1">
    <property type="nucleotide sequence ID" value="NZ_CP042239.1"/>
</dbReference>
<name>A0A518RDB6_9SPHN</name>
<dbReference type="PANTHER" id="PTHR43476">
    <property type="entry name" value="3-(3-HYDROXY-PHENYL)PROPIONATE/3-HYDROXYCINNAMIC ACID HYDROXYLASE"/>
    <property type="match status" value="1"/>
</dbReference>
<dbReference type="NCBIfam" id="NF004834">
    <property type="entry name" value="PRK06185.1-3"/>
    <property type="match status" value="1"/>
</dbReference>
<organism evidence="3 4">
    <name type="scientific">Sphingomonas suaedae</name>
    <dbReference type="NCBI Taxonomy" id="2599297"/>
    <lineage>
        <taxon>Bacteria</taxon>
        <taxon>Pseudomonadati</taxon>
        <taxon>Pseudomonadota</taxon>
        <taxon>Alphaproteobacteria</taxon>
        <taxon>Sphingomonadales</taxon>
        <taxon>Sphingomonadaceae</taxon>
        <taxon>Sphingomonas</taxon>
    </lineage>
</organism>
<sequence length="397" mass="42742">MRYDLCVAGGGPAGMMAGLLFARAGLRTVVLEKHGDFLRDFRGDTVHPSTLNLFDELGMLDALLARPHDRVDRIGAVIGGRSYTIADFRHLPGRGRFIAMMPQWEFLDFVADAARRDPAFELRMNARVEGVIERGNRIEGVTLAGGAAIEARLVIAADGRGSVLRAAAGLPLEDLGAPIDVFWFRVPKPRTGRNETQGYIQNGEMIVAIDRGDYFQGARVIAKGKADAIRARGIAAFRREVAATAPAMAEGMAALTDWDAIKLLSVSLDRLTQWSRPGLLAIGDAAHAMSPVAGVGINLAIQDAVAAANILAAPMLRGEDPDPLLEKIQQRRMLPVRVIQGMQRIAHDRVIGAALGGAFRAPAALRMIDGVTLLQRIPARVIGLGVRREHIRSPAAD</sequence>
<dbReference type="Gene3D" id="3.50.50.60">
    <property type="entry name" value="FAD/NAD(P)-binding domain"/>
    <property type="match status" value="2"/>
</dbReference>
<dbReference type="Proteomes" id="UP000318055">
    <property type="component" value="Chromosome"/>
</dbReference>
<dbReference type="PANTHER" id="PTHR43476:SF5">
    <property type="entry name" value="FAD-DEPENDENT MONOOXYGENASE"/>
    <property type="match status" value="1"/>
</dbReference>
<gene>
    <name evidence="3" type="ORF">FPZ54_04985</name>
</gene>
<feature type="domain" description="FAD-binding" evidence="2">
    <location>
        <begin position="3"/>
        <end position="333"/>
    </location>
</feature>
<dbReference type="SUPFAM" id="SSF51905">
    <property type="entry name" value="FAD/NAD(P)-binding domain"/>
    <property type="match status" value="1"/>
</dbReference>
<dbReference type="EMBL" id="CP042239">
    <property type="protein sequence ID" value="QDX25443.1"/>
    <property type="molecule type" value="Genomic_DNA"/>
</dbReference>
<evidence type="ECO:0000259" key="2">
    <source>
        <dbReference type="Pfam" id="PF01494"/>
    </source>
</evidence>
<evidence type="ECO:0000313" key="3">
    <source>
        <dbReference type="EMBL" id="QDX25443.1"/>
    </source>
</evidence>
<proteinExistence type="predicted"/>
<dbReference type="PRINTS" id="PR00420">
    <property type="entry name" value="RNGMNOXGNASE"/>
</dbReference>